<keyword evidence="3" id="KW-1185">Reference proteome</keyword>
<protein>
    <submittedName>
        <fullName evidence="2">Uncharacterized protein</fullName>
    </submittedName>
</protein>
<evidence type="ECO:0000313" key="2">
    <source>
        <dbReference type="EMBL" id="KAL2825284.1"/>
    </source>
</evidence>
<reference evidence="2 3" key="1">
    <citation type="submission" date="2024-07" db="EMBL/GenBank/DDBJ databases">
        <title>Section-level genome sequencing and comparative genomics of Aspergillus sections Usti and Cavernicolus.</title>
        <authorList>
            <consortium name="Lawrence Berkeley National Laboratory"/>
            <person name="Nybo J.L."/>
            <person name="Vesth T.C."/>
            <person name="Theobald S."/>
            <person name="Frisvad J.C."/>
            <person name="Larsen T.O."/>
            <person name="Kjaerboelling I."/>
            <person name="Rothschild-Mancinelli K."/>
            <person name="Lyhne E.K."/>
            <person name="Kogle M.E."/>
            <person name="Barry K."/>
            <person name="Clum A."/>
            <person name="Na H."/>
            <person name="Ledsgaard L."/>
            <person name="Lin J."/>
            <person name="Lipzen A."/>
            <person name="Kuo A."/>
            <person name="Riley R."/>
            <person name="Mondo S."/>
            <person name="LaButti K."/>
            <person name="Haridas S."/>
            <person name="Pangalinan J."/>
            <person name="Salamov A.A."/>
            <person name="Simmons B.A."/>
            <person name="Magnuson J.K."/>
            <person name="Chen J."/>
            <person name="Drula E."/>
            <person name="Henrissat B."/>
            <person name="Wiebenga A."/>
            <person name="Lubbers R.J."/>
            <person name="Gomes A.C."/>
            <person name="Makela M.R."/>
            <person name="Stajich J."/>
            <person name="Grigoriev I.V."/>
            <person name="Mortensen U.H."/>
            <person name="De vries R.P."/>
            <person name="Baker S.E."/>
            <person name="Andersen M.R."/>
        </authorList>
    </citation>
    <scope>NUCLEOTIDE SEQUENCE [LARGE SCALE GENOMIC DNA]</scope>
    <source>
        <strain evidence="2 3">CBS 600.67</strain>
    </source>
</reference>
<feature type="region of interest" description="Disordered" evidence="1">
    <location>
        <begin position="1"/>
        <end position="158"/>
    </location>
</feature>
<organism evidence="2 3">
    <name type="scientific">Aspergillus cavernicola</name>
    <dbReference type="NCBI Taxonomy" id="176166"/>
    <lineage>
        <taxon>Eukaryota</taxon>
        <taxon>Fungi</taxon>
        <taxon>Dikarya</taxon>
        <taxon>Ascomycota</taxon>
        <taxon>Pezizomycotina</taxon>
        <taxon>Eurotiomycetes</taxon>
        <taxon>Eurotiomycetidae</taxon>
        <taxon>Eurotiales</taxon>
        <taxon>Aspergillaceae</taxon>
        <taxon>Aspergillus</taxon>
        <taxon>Aspergillus subgen. Nidulantes</taxon>
    </lineage>
</organism>
<gene>
    <name evidence="2" type="ORF">BDW59DRAFT_161764</name>
</gene>
<evidence type="ECO:0000256" key="1">
    <source>
        <dbReference type="SAM" id="MobiDB-lite"/>
    </source>
</evidence>
<comment type="caution">
    <text evidence="2">The sequence shown here is derived from an EMBL/GenBank/DDBJ whole genome shotgun (WGS) entry which is preliminary data.</text>
</comment>
<sequence length="158" mass="16632">MAGSISQKLQKAPIYDQPQEITRGEVNSSQANGAMVTRSQCLSRPNDPSTPELKGAEEKVGRRHTRKGRLSGNTASWEGGSAPGKAGRGRKKEEKRMCQGGRRNPQKRREDGAIPKAVSAIPHMIRRSPSSAGGGGRQAGGSMAAVSGAPLTVTTDTL</sequence>
<feature type="compositionally biased region" description="Polar residues" evidence="1">
    <location>
        <begin position="25"/>
        <end position="49"/>
    </location>
</feature>
<dbReference type="Proteomes" id="UP001610335">
    <property type="component" value="Unassembled WGS sequence"/>
</dbReference>
<proteinExistence type="predicted"/>
<name>A0ABR4IDC9_9EURO</name>
<accession>A0ABR4IDC9</accession>
<evidence type="ECO:0000313" key="3">
    <source>
        <dbReference type="Proteomes" id="UP001610335"/>
    </source>
</evidence>
<dbReference type="EMBL" id="JBFXLS010000037">
    <property type="protein sequence ID" value="KAL2825284.1"/>
    <property type="molecule type" value="Genomic_DNA"/>
</dbReference>